<dbReference type="AlphaFoldDB" id="A0AAD6LQ33"/>
<comment type="caution">
    <text evidence="1">The sequence shown here is derived from an EMBL/GenBank/DDBJ whole genome shotgun (WGS) entry which is preliminary data.</text>
</comment>
<gene>
    <name evidence="1" type="ORF">NC653_035409</name>
</gene>
<evidence type="ECO:0000313" key="1">
    <source>
        <dbReference type="EMBL" id="KAJ6971126.1"/>
    </source>
</evidence>
<dbReference type="EMBL" id="JAQIZT010000015">
    <property type="protein sequence ID" value="KAJ6971126.1"/>
    <property type="molecule type" value="Genomic_DNA"/>
</dbReference>
<reference evidence="1" key="1">
    <citation type="journal article" date="2023" name="Mol. Ecol. Resour.">
        <title>Chromosome-level genome assembly of a triploid poplar Populus alba 'Berolinensis'.</title>
        <authorList>
            <person name="Chen S."/>
            <person name="Yu Y."/>
            <person name="Wang X."/>
            <person name="Wang S."/>
            <person name="Zhang T."/>
            <person name="Zhou Y."/>
            <person name="He R."/>
            <person name="Meng N."/>
            <person name="Wang Y."/>
            <person name="Liu W."/>
            <person name="Liu Z."/>
            <person name="Liu J."/>
            <person name="Guo Q."/>
            <person name="Huang H."/>
            <person name="Sederoff R.R."/>
            <person name="Wang G."/>
            <person name="Qu G."/>
            <person name="Chen S."/>
        </authorList>
    </citation>
    <scope>NUCLEOTIDE SEQUENCE</scope>
    <source>
        <strain evidence="1">SC-2020</strain>
    </source>
</reference>
<dbReference type="Proteomes" id="UP001164929">
    <property type="component" value="Chromosome 15"/>
</dbReference>
<evidence type="ECO:0000313" key="2">
    <source>
        <dbReference type="Proteomes" id="UP001164929"/>
    </source>
</evidence>
<organism evidence="1 2">
    <name type="scientific">Populus alba x Populus x berolinensis</name>
    <dbReference type="NCBI Taxonomy" id="444605"/>
    <lineage>
        <taxon>Eukaryota</taxon>
        <taxon>Viridiplantae</taxon>
        <taxon>Streptophyta</taxon>
        <taxon>Embryophyta</taxon>
        <taxon>Tracheophyta</taxon>
        <taxon>Spermatophyta</taxon>
        <taxon>Magnoliopsida</taxon>
        <taxon>eudicotyledons</taxon>
        <taxon>Gunneridae</taxon>
        <taxon>Pentapetalae</taxon>
        <taxon>rosids</taxon>
        <taxon>fabids</taxon>
        <taxon>Malpighiales</taxon>
        <taxon>Salicaceae</taxon>
        <taxon>Saliceae</taxon>
        <taxon>Populus</taxon>
    </lineage>
</organism>
<proteinExistence type="predicted"/>
<sequence length="90" mass="11005">MLVSLPVESLLRFKCIFKSWHSLVNKPCFSRANFQCCRRRRRYSNVVIYPNQNWPFQPPDFIWIVWEVIVWSYGTQEINRPHLDYWNLLG</sequence>
<evidence type="ECO:0008006" key="3">
    <source>
        <dbReference type="Google" id="ProtNLM"/>
    </source>
</evidence>
<accession>A0AAD6LQ33</accession>
<keyword evidence="2" id="KW-1185">Reference proteome</keyword>
<protein>
    <recommendedName>
        <fullName evidence="3">F-box domain-containing protein</fullName>
    </recommendedName>
</protein>
<name>A0AAD6LQ33_9ROSI</name>